<dbReference type="EMBL" id="JAARZA010000002">
    <property type="protein sequence ID" value="MBC2239776.1"/>
    <property type="molecule type" value="Genomic_DNA"/>
</dbReference>
<dbReference type="Proteomes" id="UP000553016">
    <property type="component" value="Unassembled WGS sequence"/>
</dbReference>
<name>A0A842F9N0_9LIST</name>
<protein>
    <submittedName>
        <fullName evidence="1">Uncharacterized protein</fullName>
    </submittedName>
</protein>
<organism evidence="1 2">
    <name type="scientific">Listeria booriae</name>
    <dbReference type="NCBI Taxonomy" id="1552123"/>
    <lineage>
        <taxon>Bacteria</taxon>
        <taxon>Bacillati</taxon>
        <taxon>Bacillota</taxon>
        <taxon>Bacilli</taxon>
        <taxon>Bacillales</taxon>
        <taxon>Listeriaceae</taxon>
        <taxon>Listeria</taxon>
    </lineage>
</organism>
<reference evidence="1 2" key="1">
    <citation type="submission" date="2020-03" db="EMBL/GenBank/DDBJ databases">
        <title>Soil Listeria distribution.</title>
        <authorList>
            <person name="Liao J."/>
            <person name="Wiedmann M."/>
        </authorList>
    </citation>
    <scope>NUCLEOTIDE SEQUENCE [LARGE SCALE GENOMIC DNA]</scope>
    <source>
        <strain evidence="1 2">FSL L7-0149</strain>
    </source>
</reference>
<proteinExistence type="predicted"/>
<accession>A0A842F9N0</accession>
<sequence>MKIKQVFHKAERTLCEIYDQTFKAILNISRTRRQTKNESDRDFMIAALSESETKPTTFYENMGDEEIETRYEAVVINEATEYAK</sequence>
<dbReference type="AlphaFoldDB" id="A0A842F9N0"/>
<gene>
    <name evidence="1" type="ORF">HCB35_04760</name>
</gene>
<dbReference type="RefSeq" id="WP_185540188.1">
    <property type="nucleotide sequence ID" value="NZ_JAARZA010000002.1"/>
</dbReference>
<evidence type="ECO:0000313" key="1">
    <source>
        <dbReference type="EMBL" id="MBC2239776.1"/>
    </source>
</evidence>
<evidence type="ECO:0000313" key="2">
    <source>
        <dbReference type="Proteomes" id="UP000553016"/>
    </source>
</evidence>
<comment type="caution">
    <text evidence="1">The sequence shown here is derived from an EMBL/GenBank/DDBJ whole genome shotgun (WGS) entry which is preliminary data.</text>
</comment>